<evidence type="ECO:0000256" key="1">
    <source>
        <dbReference type="SAM" id="MobiDB-lite"/>
    </source>
</evidence>
<dbReference type="GO" id="GO:0031146">
    <property type="term" value="P:SCF-dependent proteasomal ubiquitin-dependent protein catabolic process"/>
    <property type="evidence" value="ECO:0007669"/>
    <property type="project" value="TreeGrafter"/>
</dbReference>
<evidence type="ECO:0000313" key="2">
    <source>
        <dbReference type="EMBL" id="CAD9545287.1"/>
    </source>
</evidence>
<dbReference type="Pfam" id="PF13516">
    <property type="entry name" value="LRR_6"/>
    <property type="match status" value="1"/>
</dbReference>
<dbReference type="AlphaFoldDB" id="A0A7S2NJU5"/>
<reference evidence="2" key="1">
    <citation type="submission" date="2021-01" db="EMBL/GenBank/DDBJ databases">
        <authorList>
            <person name="Corre E."/>
            <person name="Pelletier E."/>
            <person name="Niang G."/>
            <person name="Scheremetjew M."/>
            <person name="Finn R."/>
            <person name="Kale V."/>
            <person name="Holt S."/>
            <person name="Cochrane G."/>
            <person name="Meng A."/>
            <person name="Brown T."/>
            <person name="Cohen L."/>
        </authorList>
    </citation>
    <scope>NUCLEOTIDE SEQUENCE</scope>
    <source>
        <strain evidence="2">UTEX LB 985</strain>
    </source>
</reference>
<dbReference type="GO" id="GO:0019005">
    <property type="term" value="C:SCF ubiquitin ligase complex"/>
    <property type="evidence" value="ECO:0007669"/>
    <property type="project" value="TreeGrafter"/>
</dbReference>
<dbReference type="Gene3D" id="3.80.10.10">
    <property type="entry name" value="Ribonuclease Inhibitor"/>
    <property type="match status" value="2"/>
</dbReference>
<organism evidence="2">
    <name type="scientific">Haptolina brevifila</name>
    <dbReference type="NCBI Taxonomy" id="156173"/>
    <lineage>
        <taxon>Eukaryota</taxon>
        <taxon>Haptista</taxon>
        <taxon>Haptophyta</taxon>
        <taxon>Prymnesiophyceae</taxon>
        <taxon>Prymnesiales</taxon>
        <taxon>Prymnesiaceae</taxon>
        <taxon>Haptolina</taxon>
    </lineage>
</organism>
<dbReference type="InterPro" id="IPR032675">
    <property type="entry name" value="LRR_dom_sf"/>
</dbReference>
<name>A0A7S2NJU5_9EUKA</name>
<dbReference type="SMART" id="SM00367">
    <property type="entry name" value="LRR_CC"/>
    <property type="match status" value="4"/>
</dbReference>
<accession>A0A7S2NJU5</accession>
<dbReference type="SUPFAM" id="SSF52047">
    <property type="entry name" value="RNI-like"/>
    <property type="match status" value="1"/>
</dbReference>
<dbReference type="InterPro" id="IPR006553">
    <property type="entry name" value="Leu-rich_rpt_Cys-con_subtyp"/>
</dbReference>
<feature type="region of interest" description="Disordered" evidence="1">
    <location>
        <begin position="1"/>
        <end position="20"/>
    </location>
</feature>
<protein>
    <submittedName>
        <fullName evidence="2">Uncharacterized protein</fullName>
    </submittedName>
</protein>
<dbReference type="PANTHER" id="PTHR13318:SF105">
    <property type="entry name" value="F-BOX_LRR-REPEAT PROTEIN 3"/>
    <property type="match status" value="1"/>
</dbReference>
<sequence>MASLADAQAAKGGPSDAAAAPSDGFPRLARLAVTALCRDWLSARVSLHGLPSDLSKPVWKEVRALLKRHERPASCADMYPFVNSCWRIEAIDLSDAGKWLTNESLNALPHVTSLRSVRLTACRFIDDEGLGFLGSLPLTTLDLSWTEVGDAGLAASVASCASLTSLNLTGLSKLSDRGVSSLLRLCRLERLSLANTPISDAALDYLTYYSRYPDAGDGGMGVHGLRWLELSSTRLSDTGVGKLVAILEEGKPYGKVFKQLEYLALSSTTGVSPSAIRQVRVKYGFDTPLPNAQRTLARSNAIALDAQTWVLRFNPTDRQLPAPTRTWEEDRIVAYVAAWTKEVAASHEVIRMLTAADRAGPSADQAAKRQRVEW</sequence>
<dbReference type="InterPro" id="IPR001611">
    <property type="entry name" value="Leu-rich_rpt"/>
</dbReference>
<gene>
    <name evidence="2" type="ORF">CBRE1094_LOCUS43004</name>
</gene>
<dbReference type="EMBL" id="HBGU01078832">
    <property type="protein sequence ID" value="CAD9545287.1"/>
    <property type="molecule type" value="Transcribed_RNA"/>
</dbReference>
<proteinExistence type="predicted"/>
<feature type="compositionally biased region" description="Low complexity" evidence="1">
    <location>
        <begin position="7"/>
        <end position="20"/>
    </location>
</feature>
<dbReference type="PANTHER" id="PTHR13318">
    <property type="entry name" value="PARTNER OF PAIRED, ISOFORM B-RELATED"/>
    <property type="match status" value="1"/>
</dbReference>